<evidence type="ECO:0000313" key="2">
    <source>
        <dbReference type="Proteomes" id="UP000238565"/>
    </source>
</evidence>
<sequence>MIKIQINNLQQKKQEYLNAVLEKVAYRLSILQKSLFHLNGDAIDYSNGDLVSFRAITRDIISLVGDDIKIPNGQIGYTNAITNYRANANNLGNINLQGLIAFCHDMLANNKTQLSELLICEANGLMNLNQNILNTYVLNTNSNIGIIKLAFDYQRFSDDISSFIRAYFRVNEFVKVCPYCNKKEALYETNDYNEAVESYHLDHFYDKATFPLLSYCLFNLVPSDNTCNVTNKGTTKFTAIHHLNPHEQGYDDKIKFTPIGITPSNEVLTIEVEILERQGTALYTKINGNNPPNLEQTNLGNLNVFKIRSKYKAEKIKAGQILELVKSNDKNIQHIKKFLQSLKGLNKELTYIDWYKKKINSSYYPETFNESSYSKFCRDIHDYYYSKNETSFNRYIVELINQ</sequence>
<proteinExistence type="predicted"/>
<accession>A0A2S7I1P2</accession>
<reference evidence="1 2" key="1">
    <citation type="submission" date="2018-02" db="EMBL/GenBank/DDBJ databases">
        <title>Draft genome sequence of bacterial isolates from marine environment.</title>
        <authorList>
            <person name="Singh S.K."/>
            <person name="Hill R."/>
            <person name="Major S."/>
            <person name="Cai H."/>
            <person name="Li Y."/>
        </authorList>
    </citation>
    <scope>NUCLEOTIDE SEQUENCE [LARGE SCALE GENOMIC DNA]</scope>
    <source>
        <strain evidence="1 2">IMET F</strain>
    </source>
</reference>
<dbReference type="EMBL" id="PTPZ01000011">
    <property type="protein sequence ID" value="PPZ90496.1"/>
    <property type="molecule type" value="Genomic_DNA"/>
</dbReference>
<protein>
    <submittedName>
        <fullName evidence="1">Uncharacterized protein</fullName>
    </submittedName>
</protein>
<gene>
    <name evidence="1" type="ORF">C3729_12820</name>
</gene>
<comment type="caution">
    <text evidence="1">The sequence shown here is derived from an EMBL/GenBank/DDBJ whole genome shotgun (WGS) entry which is preliminary data.</text>
</comment>
<organism evidence="1 2">
    <name type="scientific">Cloacibacterium normanense</name>
    <dbReference type="NCBI Taxonomy" id="237258"/>
    <lineage>
        <taxon>Bacteria</taxon>
        <taxon>Pseudomonadati</taxon>
        <taxon>Bacteroidota</taxon>
        <taxon>Flavobacteriia</taxon>
        <taxon>Flavobacteriales</taxon>
        <taxon>Weeksellaceae</taxon>
    </lineage>
</organism>
<dbReference type="AlphaFoldDB" id="A0A2S7I1P2"/>
<name>A0A2S7I1P2_9FLAO</name>
<dbReference type="Proteomes" id="UP000238565">
    <property type="component" value="Unassembled WGS sequence"/>
</dbReference>
<evidence type="ECO:0000313" key="1">
    <source>
        <dbReference type="EMBL" id="PPZ90496.1"/>
    </source>
</evidence>